<accession>A0ABU9W7L1</accession>
<keyword evidence="2" id="KW-0328">Glycosyltransferase</keyword>
<dbReference type="RefSeq" id="WP_342115832.1">
    <property type="nucleotide sequence ID" value="NZ_JBCAUN010000003.1"/>
</dbReference>
<dbReference type="Pfam" id="PF00535">
    <property type="entry name" value="Glycos_transf_2"/>
    <property type="match status" value="1"/>
</dbReference>
<dbReference type="GO" id="GO:0016757">
    <property type="term" value="F:glycosyltransferase activity"/>
    <property type="evidence" value="ECO:0007669"/>
    <property type="project" value="UniProtKB-KW"/>
</dbReference>
<name>A0ABU9W7L1_9MICO</name>
<keyword evidence="2" id="KW-0808">Transferase</keyword>
<comment type="caution">
    <text evidence="2">The sequence shown here is derived from an EMBL/GenBank/DDBJ whole genome shotgun (WGS) entry which is preliminary data.</text>
</comment>
<sequence>MTPAGDAALAVIVVNYGSSQLIAENLAGHDPRPVATEVVVVDNFTSHAELAAIRDLCARLGWHLVANPTNLGFGAAMNAGVRRAQDLGCEVFLLLNPDARVEPAVISALLIDSQRDPLAVVCPRIIDSDGRDWFAGGTVSVQDGTTSTRAGTDSSLPGGWITGACLMIHDELWTRIDGFDDDYFLYWEDVDLSWRATAVGGRLRVRTDLAARHSIGGTQTAEGKSSTYMYYNCRNRLLFASKHLDRSDILHWVRRTPAYTWEVATRGSRRTLARHPLLLGAAIRGSVAGTVHALRTTRTASVLRQPRAVSR</sequence>
<dbReference type="InterPro" id="IPR029044">
    <property type="entry name" value="Nucleotide-diphossugar_trans"/>
</dbReference>
<dbReference type="EMBL" id="JBCLVG010000003">
    <property type="protein sequence ID" value="MEN1948001.1"/>
    <property type="molecule type" value="Genomic_DNA"/>
</dbReference>
<dbReference type="Gene3D" id="3.90.550.10">
    <property type="entry name" value="Spore Coat Polysaccharide Biosynthesis Protein SpsA, Chain A"/>
    <property type="match status" value="1"/>
</dbReference>
<protein>
    <submittedName>
        <fullName evidence="2">Glycosyltransferase family 2 protein</fullName>
        <ecNumber evidence="2">2.4.-.-</ecNumber>
    </submittedName>
</protein>
<dbReference type="EC" id="2.4.-.-" evidence="2"/>
<evidence type="ECO:0000259" key="1">
    <source>
        <dbReference type="Pfam" id="PF00535"/>
    </source>
</evidence>
<gene>
    <name evidence="2" type="ORF">WJX64_15690</name>
</gene>
<dbReference type="Proteomes" id="UP001425155">
    <property type="component" value="Unassembled WGS sequence"/>
</dbReference>
<evidence type="ECO:0000313" key="2">
    <source>
        <dbReference type="EMBL" id="MEN1948001.1"/>
    </source>
</evidence>
<dbReference type="InterPro" id="IPR001173">
    <property type="entry name" value="Glyco_trans_2-like"/>
</dbReference>
<dbReference type="SUPFAM" id="SSF53448">
    <property type="entry name" value="Nucleotide-diphospho-sugar transferases"/>
    <property type="match status" value="1"/>
</dbReference>
<proteinExistence type="predicted"/>
<feature type="domain" description="Glycosyltransferase 2-like" evidence="1">
    <location>
        <begin position="11"/>
        <end position="133"/>
    </location>
</feature>
<keyword evidence="3" id="KW-1185">Reference proteome</keyword>
<evidence type="ECO:0000313" key="3">
    <source>
        <dbReference type="Proteomes" id="UP001425155"/>
    </source>
</evidence>
<dbReference type="PANTHER" id="PTHR43179">
    <property type="entry name" value="RHAMNOSYLTRANSFERASE WBBL"/>
    <property type="match status" value="1"/>
</dbReference>
<reference evidence="2 3" key="1">
    <citation type="submission" date="2024-03" db="EMBL/GenBank/DDBJ databases">
        <title>YIM 134122 draft genome.</title>
        <authorList>
            <person name="Zuo S."/>
            <person name="Xiong L."/>
        </authorList>
    </citation>
    <scope>NUCLEOTIDE SEQUENCE [LARGE SCALE GENOMIC DNA]</scope>
    <source>
        <strain evidence="2 3">YIM 134122</strain>
    </source>
</reference>
<organism evidence="2 3">
    <name type="scientific">Leifsonia stereocauli</name>
    <dbReference type="NCBI Taxonomy" id="3134136"/>
    <lineage>
        <taxon>Bacteria</taxon>
        <taxon>Bacillati</taxon>
        <taxon>Actinomycetota</taxon>
        <taxon>Actinomycetes</taxon>
        <taxon>Micrococcales</taxon>
        <taxon>Microbacteriaceae</taxon>
        <taxon>Leifsonia</taxon>
    </lineage>
</organism>
<dbReference type="PANTHER" id="PTHR43179:SF7">
    <property type="entry name" value="RHAMNOSYLTRANSFERASE WBBL"/>
    <property type="match status" value="1"/>
</dbReference>